<dbReference type="Proteomes" id="UP000076502">
    <property type="component" value="Unassembled WGS sequence"/>
</dbReference>
<dbReference type="InterPro" id="IPR056993">
    <property type="entry name" value="TRIP4_3rd_dom"/>
</dbReference>
<dbReference type="PANTHER" id="PTHR12963:SF4">
    <property type="entry name" value="ACTIVATING SIGNAL COINTEGRATOR 1"/>
    <property type="match status" value="1"/>
</dbReference>
<dbReference type="GO" id="GO:0180022">
    <property type="term" value="C:RQC-trigger complex"/>
    <property type="evidence" value="ECO:0007669"/>
    <property type="project" value="InterPro"/>
</dbReference>
<name>A0A154PIV2_DUFNO</name>
<sequence>RYIMKIRDEKELDEYLMCLLDRNDVKHMQFIAELKKRQVSACNSNQGYQKSKDTDIEHDYNTNTKMKKRNKKPKKDEIYKQPQENIHTEKVEHKKTKYTNLLSQEGKDKTAILLKGRHKCNCEAQEHSLINNCLNCGRIVCTQEGAGPCFFCGQLVCSPKDQIILSSNKKSANQLLHKLMNQKSVKSTEDSFQQRDKLLEYDRIGTQGTKVIDDECDYYQTSNIWLPAKQREHLQKLEEEKNAKKYMSRLNKKVNVTFDFTGRQVVEEKLVNDYDEFNEEQFIDNLESLGFNECKSSNICPDIEFDRPIYIESNETKPRALKTTVPIKMKTILQDKEYLEMSDAGVCLSMHQPYASLLVAGIKMHEGRVWYTSHRGRLWIAATSKSPTTDDILTMEHFYRSLKDEKIQFPQSYPTSCLLGCVTVTDVLPQEEYRNVYPNGESDSPFVFICENFHTLPIQFPIQGKHKIYKLDQKIHQAAVKILQKLEKNTRD</sequence>
<dbReference type="InterPro" id="IPR039128">
    <property type="entry name" value="TRIP4-like"/>
</dbReference>
<dbReference type="Pfam" id="PF23134">
    <property type="entry name" value="TRIP4_3rd"/>
    <property type="match status" value="1"/>
</dbReference>
<dbReference type="InterPro" id="IPR056994">
    <property type="entry name" value="TRI4_N"/>
</dbReference>
<feature type="non-terminal residue" evidence="3">
    <location>
        <position position="1"/>
    </location>
</feature>
<dbReference type="SMART" id="SM01022">
    <property type="entry name" value="ASCH"/>
    <property type="match status" value="1"/>
</dbReference>
<dbReference type="OrthoDB" id="338816at2759"/>
<accession>A0A154PIV2</accession>
<feature type="domain" description="ASCH" evidence="2">
    <location>
        <begin position="348"/>
        <end position="457"/>
    </location>
</feature>
<dbReference type="GO" id="GO:0008270">
    <property type="term" value="F:zinc ion binding"/>
    <property type="evidence" value="ECO:0007669"/>
    <property type="project" value="InterPro"/>
</dbReference>
<dbReference type="Gene3D" id="2.30.130.30">
    <property type="entry name" value="Hypothetical protein"/>
    <property type="match status" value="1"/>
</dbReference>
<dbReference type="InterPro" id="IPR009349">
    <property type="entry name" value="TRIP4/RQT4_C2HC5_Znf"/>
</dbReference>
<evidence type="ECO:0000313" key="3">
    <source>
        <dbReference type="EMBL" id="KZC11752.1"/>
    </source>
</evidence>
<dbReference type="Pfam" id="PF06221">
    <property type="entry name" value="zf-C2HC5"/>
    <property type="match status" value="1"/>
</dbReference>
<dbReference type="AlphaFoldDB" id="A0A154PIV2"/>
<dbReference type="InterPro" id="IPR015947">
    <property type="entry name" value="PUA-like_sf"/>
</dbReference>
<dbReference type="Pfam" id="PF23135">
    <property type="entry name" value="TRI4_N"/>
    <property type="match status" value="1"/>
</dbReference>
<dbReference type="InterPro" id="IPR007374">
    <property type="entry name" value="ASCH_domain"/>
</dbReference>
<protein>
    <submittedName>
        <fullName evidence="3">Activating signal cointegrator 1</fullName>
    </submittedName>
</protein>
<dbReference type="EMBL" id="KQ434931">
    <property type="protein sequence ID" value="KZC11752.1"/>
    <property type="molecule type" value="Genomic_DNA"/>
</dbReference>
<dbReference type="PANTHER" id="PTHR12963">
    <property type="entry name" value="THYROID RECEPTOR INTERACTING PROTEIN RELATED"/>
    <property type="match status" value="1"/>
</dbReference>
<organism evidence="3 4">
    <name type="scientific">Dufourea novaeangliae</name>
    <name type="common">Sweat bee</name>
    <dbReference type="NCBI Taxonomy" id="178035"/>
    <lineage>
        <taxon>Eukaryota</taxon>
        <taxon>Metazoa</taxon>
        <taxon>Ecdysozoa</taxon>
        <taxon>Arthropoda</taxon>
        <taxon>Hexapoda</taxon>
        <taxon>Insecta</taxon>
        <taxon>Pterygota</taxon>
        <taxon>Neoptera</taxon>
        <taxon>Endopterygota</taxon>
        <taxon>Hymenoptera</taxon>
        <taxon>Apocrita</taxon>
        <taxon>Aculeata</taxon>
        <taxon>Apoidea</taxon>
        <taxon>Anthophila</taxon>
        <taxon>Halictidae</taxon>
        <taxon>Rophitinae</taxon>
        <taxon>Dufourea</taxon>
    </lineage>
</organism>
<dbReference type="GO" id="GO:0005634">
    <property type="term" value="C:nucleus"/>
    <property type="evidence" value="ECO:0007669"/>
    <property type="project" value="InterPro"/>
</dbReference>
<evidence type="ECO:0000313" key="4">
    <source>
        <dbReference type="Proteomes" id="UP000076502"/>
    </source>
</evidence>
<reference evidence="3 4" key="1">
    <citation type="submission" date="2015-07" db="EMBL/GenBank/DDBJ databases">
        <title>The genome of Dufourea novaeangliae.</title>
        <authorList>
            <person name="Pan H."/>
            <person name="Kapheim K."/>
        </authorList>
    </citation>
    <scope>NUCLEOTIDE SEQUENCE [LARGE SCALE GENOMIC DNA]</scope>
    <source>
        <strain evidence="3">0120121106</strain>
        <tissue evidence="3">Whole body</tissue>
    </source>
</reference>
<dbReference type="FunFam" id="2.30.130.30:FF:000006">
    <property type="entry name" value="Putative_zinc_finger_motif_-_C2HC5-type /ASCH_domain_containing_protein_-_putative"/>
    <property type="match status" value="1"/>
</dbReference>
<evidence type="ECO:0000256" key="1">
    <source>
        <dbReference type="SAM" id="MobiDB-lite"/>
    </source>
</evidence>
<feature type="region of interest" description="Disordered" evidence="1">
    <location>
        <begin position="63"/>
        <end position="86"/>
    </location>
</feature>
<keyword evidence="4" id="KW-1185">Reference proteome</keyword>
<dbReference type="CDD" id="cd06554">
    <property type="entry name" value="ASCH_ASC-1_like"/>
    <property type="match status" value="1"/>
</dbReference>
<dbReference type="STRING" id="178035.A0A154PIV2"/>
<gene>
    <name evidence="3" type="ORF">WN55_03588</name>
</gene>
<dbReference type="SUPFAM" id="SSF88697">
    <property type="entry name" value="PUA domain-like"/>
    <property type="match status" value="1"/>
</dbReference>
<proteinExistence type="predicted"/>
<dbReference type="GO" id="GO:0072344">
    <property type="term" value="P:rescue of stalled ribosome"/>
    <property type="evidence" value="ECO:0007669"/>
    <property type="project" value="InterPro"/>
</dbReference>
<dbReference type="Pfam" id="PF04266">
    <property type="entry name" value="ASCH"/>
    <property type="match status" value="1"/>
</dbReference>
<evidence type="ECO:0000259" key="2">
    <source>
        <dbReference type="SMART" id="SM01022"/>
    </source>
</evidence>